<name>A0ABY4HXF8_CHIFI</name>
<dbReference type="InterPro" id="IPR014710">
    <property type="entry name" value="RmlC-like_jellyroll"/>
</dbReference>
<dbReference type="InterPro" id="IPR000595">
    <property type="entry name" value="cNMP-bd_dom"/>
</dbReference>
<evidence type="ECO:0000313" key="2">
    <source>
        <dbReference type="EMBL" id="UPK68113.1"/>
    </source>
</evidence>
<gene>
    <name evidence="2" type="ORF">MYF79_24475</name>
</gene>
<dbReference type="Proteomes" id="UP000830198">
    <property type="component" value="Chromosome"/>
</dbReference>
<protein>
    <submittedName>
        <fullName evidence="2">Crp/Fnr family transcriptional regulator</fullName>
    </submittedName>
</protein>
<feature type="domain" description="Cyclic nucleotide-binding" evidence="1">
    <location>
        <begin position="32"/>
        <end position="113"/>
    </location>
</feature>
<dbReference type="SUPFAM" id="SSF51206">
    <property type="entry name" value="cAMP-binding domain-like"/>
    <property type="match status" value="1"/>
</dbReference>
<evidence type="ECO:0000313" key="3">
    <source>
        <dbReference type="Proteomes" id="UP000830198"/>
    </source>
</evidence>
<sequence length="194" mass="22003">MEQLINYLLQFGHLNPQQIALIKSKTVLKTTPKDAYYHEAGRIPREVIFLTAGIMRVCYYNNKGDEITKYFIGENNFVADVNSYNQGIPSTEYIQAITDCEYFVLSKTAMEELSLTIIGWDAIVAKITAKAMAEKVNRISPMMTEDATERYLMYLNNFPTLANSIPLSYVASYLGITQSSLSRIRKSVSGRQKK</sequence>
<dbReference type="RefSeq" id="WP_247810454.1">
    <property type="nucleotide sequence ID" value="NZ_CP095855.1"/>
</dbReference>
<accession>A0ABY4HXF8</accession>
<dbReference type="EMBL" id="CP095855">
    <property type="protein sequence ID" value="UPK68113.1"/>
    <property type="molecule type" value="Genomic_DNA"/>
</dbReference>
<dbReference type="CDD" id="cd00038">
    <property type="entry name" value="CAP_ED"/>
    <property type="match status" value="1"/>
</dbReference>
<dbReference type="Gene3D" id="2.60.120.10">
    <property type="entry name" value="Jelly Rolls"/>
    <property type="match status" value="1"/>
</dbReference>
<proteinExistence type="predicted"/>
<dbReference type="Pfam" id="PF00027">
    <property type="entry name" value="cNMP_binding"/>
    <property type="match status" value="1"/>
</dbReference>
<keyword evidence="3" id="KW-1185">Reference proteome</keyword>
<evidence type="ECO:0000259" key="1">
    <source>
        <dbReference type="Pfam" id="PF00027"/>
    </source>
</evidence>
<reference evidence="2 3" key="1">
    <citation type="submission" date="2022-04" db="EMBL/GenBank/DDBJ databases">
        <title>The arsenic-methylating capacity of Chitinophaga filiformis YT5 during chitin decomposition.</title>
        <authorList>
            <person name="Chen G."/>
            <person name="Liang Y."/>
        </authorList>
    </citation>
    <scope>NUCLEOTIDE SEQUENCE [LARGE SCALE GENOMIC DNA]</scope>
    <source>
        <strain evidence="2 3">YT5</strain>
    </source>
</reference>
<organism evidence="2 3">
    <name type="scientific">Chitinophaga filiformis</name>
    <name type="common">Myxococcus filiformis</name>
    <name type="synonym">Flexibacter filiformis</name>
    <dbReference type="NCBI Taxonomy" id="104663"/>
    <lineage>
        <taxon>Bacteria</taxon>
        <taxon>Pseudomonadati</taxon>
        <taxon>Bacteroidota</taxon>
        <taxon>Chitinophagia</taxon>
        <taxon>Chitinophagales</taxon>
        <taxon>Chitinophagaceae</taxon>
        <taxon>Chitinophaga</taxon>
    </lineage>
</organism>
<dbReference type="InterPro" id="IPR018490">
    <property type="entry name" value="cNMP-bd_dom_sf"/>
</dbReference>